<evidence type="ECO:0000256" key="2">
    <source>
        <dbReference type="SAM" id="Phobius"/>
    </source>
</evidence>
<comment type="caution">
    <text evidence="3">The sequence shown here is derived from an EMBL/GenBank/DDBJ whole genome shotgun (WGS) entry which is preliminary data.</text>
</comment>
<dbReference type="AlphaFoldDB" id="A0A816H4W5"/>
<keyword evidence="2" id="KW-0472">Membrane</keyword>
<gene>
    <name evidence="3" type="ORF">XAT740_LOCUS61276</name>
</gene>
<protein>
    <submittedName>
        <fullName evidence="3">Uncharacterized protein</fullName>
    </submittedName>
</protein>
<keyword evidence="2" id="KW-0812">Transmembrane</keyword>
<accession>A0A816H4W5</accession>
<proteinExistence type="predicted"/>
<dbReference type="EMBL" id="CAJNOR010015937">
    <property type="protein sequence ID" value="CAF1683710.1"/>
    <property type="molecule type" value="Genomic_DNA"/>
</dbReference>
<name>A0A816H4W5_ADIRI</name>
<evidence type="ECO:0000313" key="4">
    <source>
        <dbReference type="Proteomes" id="UP000663828"/>
    </source>
</evidence>
<organism evidence="3 4">
    <name type="scientific">Adineta ricciae</name>
    <name type="common">Rotifer</name>
    <dbReference type="NCBI Taxonomy" id="249248"/>
    <lineage>
        <taxon>Eukaryota</taxon>
        <taxon>Metazoa</taxon>
        <taxon>Spiralia</taxon>
        <taxon>Gnathifera</taxon>
        <taxon>Rotifera</taxon>
        <taxon>Eurotatoria</taxon>
        <taxon>Bdelloidea</taxon>
        <taxon>Adinetida</taxon>
        <taxon>Adinetidae</taxon>
        <taxon>Adineta</taxon>
    </lineage>
</organism>
<sequence length="122" mass="13849">MSSSTNSNNNNDQLDPIVRNLKHIVDTAFQQDASEDLNNELLIEQLSRILEQEEGFRLNDRQKRSMYPIGEDETPIFDGSGDMLENKDLPPFYSNMTLVTITMANLFNFLICSQSAGSKNDE</sequence>
<reference evidence="3" key="1">
    <citation type="submission" date="2021-02" db="EMBL/GenBank/DDBJ databases">
        <authorList>
            <person name="Nowell W R."/>
        </authorList>
    </citation>
    <scope>NUCLEOTIDE SEQUENCE</scope>
</reference>
<feature type="region of interest" description="Disordered" evidence="1">
    <location>
        <begin position="60"/>
        <end position="82"/>
    </location>
</feature>
<keyword evidence="2" id="KW-1133">Transmembrane helix</keyword>
<evidence type="ECO:0000313" key="3">
    <source>
        <dbReference type="EMBL" id="CAF1683710.1"/>
    </source>
</evidence>
<dbReference type="Proteomes" id="UP000663828">
    <property type="component" value="Unassembled WGS sequence"/>
</dbReference>
<keyword evidence="4" id="KW-1185">Reference proteome</keyword>
<evidence type="ECO:0000256" key="1">
    <source>
        <dbReference type="SAM" id="MobiDB-lite"/>
    </source>
</evidence>
<feature type="transmembrane region" description="Helical" evidence="2">
    <location>
        <begin position="92"/>
        <end position="111"/>
    </location>
</feature>